<dbReference type="GO" id="GO:0046872">
    <property type="term" value="F:metal ion binding"/>
    <property type="evidence" value="ECO:0007669"/>
    <property type="project" value="UniProtKB-KW"/>
</dbReference>
<evidence type="ECO:0000259" key="10">
    <source>
        <dbReference type="Pfam" id="PF02880"/>
    </source>
</evidence>
<dbReference type="PRINTS" id="PR00509">
    <property type="entry name" value="PGMPMM"/>
</dbReference>
<evidence type="ECO:0000256" key="2">
    <source>
        <dbReference type="ARBA" id="ARBA00010231"/>
    </source>
</evidence>
<comment type="similarity">
    <text evidence="2">Belongs to the phosphohexose mutase family.</text>
</comment>
<dbReference type="EMBL" id="CAEZUP010000037">
    <property type="protein sequence ID" value="CAB4609868.1"/>
    <property type="molecule type" value="Genomic_DNA"/>
</dbReference>
<accession>A0A6J6HMI8</accession>
<dbReference type="InterPro" id="IPR036900">
    <property type="entry name" value="A-D-PHexomutase_C_sf"/>
</dbReference>
<keyword evidence="3" id="KW-0597">Phosphoprotein</keyword>
<evidence type="ECO:0000256" key="3">
    <source>
        <dbReference type="ARBA" id="ARBA00022553"/>
    </source>
</evidence>
<dbReference type="SUPFAM" id="SSF55957">
    <property type="entry name" value="Phosphoglucomutase, C-terminal domain"/>
    <property type="match status" value="1"/>
</dbReference>
<keyword evidence="4" id="KW-0479">Metal-binding</keyword>
<dbReference type="GO" id="GO:0016868">
    <property type="term" value="F:intramolecular phosphotransferase activity"/>
    <property type="evidence" value="ECO:0007669"/>
    <property type="project" value="InterPro"/>
</dbReference>
<dbReference type="InterPro" id="IPR016055">
    <property type="entry name" value="A-D-PHexomutase_a/b/a-I/II/III"/>
</dbReference>
<dbReference type="Pfam" id="PF02879">
    <property type="entry name" value="PGM_PMM_II"/>
    <property type="match status" value="1"/>
</dbReference>
<dbReference type="Gene3D" id="3.30.310.50">
    <property type="entry name" value="Alpha-D-phosphohexomutase, C-terminal domain"/>
    <property type="match status" value="1"/>
</dbReference>
<dbReference type="InterPro" id="IPR005843">
    <property type="entry name" value="A-D-PHexomutase_C"/>
</dbReference>
<protein>
    <submittedName>
        <fullName evidence="11">Unannotated protein</fullName>
    </submittedName>
</protein>
<dbReference type="PANTHER" id="PTHR43771:SF1">
    <property type="entry name" value="PHOSPHOMANNOMUTASE"/>
    <property type="match status" value="1"/>
</dbReference>
<dbReference type="Pfam" id="PF00408">
    <property type="entry name" value="PGM_PMM_IV"/>
    <property type="match status" value="1"/>
</dbReference>
<organism evidence="11">
    <name type="scientific">freshwater metagenome</name>
    <dbReference type="NCBI Taxonomy" id="449393"/>
    <lineage>
        <taxon>unclassified sequences</taxon>
        <taxon>metagenomes</taxon>
        <taxon>ecological metagenomes</taxon>
    </lineage>
</organism>
<reference evidence="11" key="1">
    <citation type="submission" date="2020-05" db="EMBL/GenBank/DDBJ databases">
        <authorList>
            <person name="Chiriac C."/>
            <person name="Salcher M."/>
            <person name="Ghai R."/>
            <person name="Kavagutti S V."/>
        </authorList>
    </citation>
    <scope>NUCLEOTIDE SEQUENCE</scope>
</reference>
<comment type="cofactor">
    <cofactor evidence="1">
        <name>Mg(2+)</name>
        <dbReference type="ChEBI" id="CHEBI:18420"/>
    </cofactor>
</comment>
<gene>
    <name evidence="11" type="ORF">UFOPK1835_01012</name>
</gene>
<proteinExistence type="inferred from homology"/>
<name>A0A6J6HMI8_9ZZZZ</name>
<evidence type="ECO:0000259" key="7">
    <source>
        <dbReference type="Pfam" id="PF00408"/>
    </source>
</evidence>
<dbReference type="Pfam" id="PF02880">
    <property type="entry name" value="PGM_PMM_III"/>
    <property type="match status" value="1"/>
</dbReference>
<feature type="domain" description="Alpha-D-phosphohexomutase alpha/beta/alpha" evidence="8">
    <location>
        <begin position="12"/>
        <end position="129"/>
    </location>
</feature>
<feature type="domain" description="Alpha-D-phosphohexomutase alpha/beta/alpha" evidence="10">
    <location>
        <begin position="268"/>
        <end position="374"/>
    </location>
</feature>
<dbReference type="PANTHER" id="PTHR43771">
    <property type="entry name" value="PHOSPHOMANNOMUTASE"/>
    <property type="match status" value="1"/>
</dbReference>
<evidence type="ECO:0000256" key="5">
    <source>
        <dbReference type="ARBA" id="ARBA00022842"/>
    </source>
</evidence>
<feature type="domain" description="Alpha-D-phosphohexomutase alpha/beta/alpha" evidence="9">
    <location>
        <begin position="162"/>
        <end position="259"/>
    </location>
</feature>
<dbReference type="InterPro" id="IPR005845">
    <property type="entry name" value="A-D-PHexomutase_a/b/a-II"/>
</dbReference>
<keyword evidence="6" id="KW-0413">Isomerase</keyword>
<evidence type="ECO:0000259" key="9">
    <source>
        <dbReference type="Pfam" id="PF02879"/>
    </source>
</evidence>
<dbReference type="AlphaFoldDB" id="A0A6J6HMI8"/>
<dbReference type="Pfam" id="PF02878">
    <property type="entry name" value="PGM_PMM_I"/>
    <property type="match status" value="1"/>
</dbReference>
<evidence type="ECO:0000259" key="8">
    <source>
        <dbReference type="Pfam" id="PF02878"/>
    </source>
</evidence>
<sequence>MAPLTADALDAIFKAYDIRGTVPDQLDASLMERIGAAFARFAADMSGADRILVAHDMRPSGPEFADAFAKGATDQGVDVVHLGLASTDLLFFAAGHFDAPGAMLTASHNPAQYNGVKLCLAGARPIGVDTGLVPIREATLTGLAPTEARGSITSRDDALGVFVTHVHSFVDLDSLRPLKVIADTANGMGGLTAPAVFADLPFDLEVMYGELDGTFPNHPADPIQPENLRDLQKRVLETGADIGLAFDGDADRVFLVDDLGELVSGSLTTAIVADAMLAKNPGEIVLHNLICSKSVAEVILESGGTPVRTRVGHSYIKQVMADTGACFGGEHSGHYYFRDNYRADSGIIAALAVLEVVSKAGVPLSEVRRPYERYVASGELNTVVPDPLAVIEFVADRFGDAEQDRLDGLTIDLTTGPGSIAGDGWWFNLRPSNTEPLLRLNLEAVDQEACDRHVAEIRTLIAEAAGLQPLDLTHPEGINHGS</sequence>
<dbReference type="InterPro" id="IPR005846">
    <property type="entry name" value="A-D-PHexomutase_a/b/a-III"/>
</dbReference>
<evidence type="ECO:0000256" key="1">
    <source>
        <dbReference type="ARBA" id="ARBA00001946"/>
    </source>
</evidence>
<evidence type="ECO:0000313" key="11">
    <source>
        <dbReference type="EMBL" id="CAB4609868.1"/>
    </source>
</evidence>
<evidence type="ECO:0000256" key="4">
    <source>
        <dbReference type="ARBA" id="ARBA00022723"/>
    </source>
</evidence>
<keyword evidence="5" id="KW-0460">Magnesium</keyword>
<evidence type="ECO:0000256" key="6">
    <source>
        <dbReference type="ARBA" id="ARBA00023235"/>
    </source>
</evidence>
<dbReference type="InterPro" id="IPR005844">
    <property type="entry name" value="A-D-PHexomutase_a/b/a-I"/>
</dbReference>
<dbReference type="CDD" id="cd03089">
    <property type="entry name" value="PMM_PGM"/>
    <property type="match status" value="1"/>
</dbReference>
<feature type="domain" description="Alpha-D-phosphohexomutase C-terminal" evidence="7">
    <location>
        <begin position="421"/>
        <end position="458"/>
    </location>
</feature>
<dbReference type="Gene3D" id="3.40.120.10">
    <property type="entry name" value="Alpha-D-Glucose-1,6-Bisphosphate, subunit A, domain 3"/>
    <property type="match status" value="3"/>
</dbReference>
<dbReference type="InterPro" id="IPR005841">
    <property type="entry name" value="Alpha-D-phosphohexomutase_SF"/>
</dbReference>
<dbReference type="GO" id="GO:0005975">
    <property type="term" value="P:carbohydrate metabolic process"/>
    <property type="evidence" value="ECO:0007669"/>
    <property type="project" value="InterPro"/>
</dbReference>
<dbReference type="SUPFAM" id="SSF53738">
    <property type="entry name" value="Phosphoglucomutase, first 3 domains"/>
    <property type="match status" value="3"/>
</dbReference>